<accession>A0A7M7JJZ3</accession>
<keyword evidence="5 12" id="KW-0812">Transmembrane</keyword>
<evidence type="ECO:0000313" key="13">
    <source>
        <dbReference type="EnsemblMetazoa" id="XP_022653311"/>
    </source>
</evidence>
<dbReference type="InterPro" id="IPR001873">
    <property type="entry name" value="ENaC"/>
</dbReference>
<evidence type="ECO:0000256" key="10">
    <source>
        <dbReference type="ARBA" id="ARBA00023201"/>
    </source>
</evidence>
<evidence type="ECO:0000256" key="3">
    <source>
        <dbReference type="ARBA" id="ARBA00022448"/>
    </source>
</evidence>
<dbReference type="FunCoup" id="A0A7M7JJZ3">
    <property type="interactions" value="52"/>
</dbReference>
<evidence type="ECO:0000256" key="5">
    <source>
        <dbReference type="ARBA" id="ARBA00022692"/>
    </source>
</evidence>
<keyword evidence="8 12" id="KW-0406">Ion transport</keyword>
<dbReference type="Pfam" id="PF00858">
    <property type="entry name" value="ASC"/>
    <property type="match status" value="1"/>
</dbReference>
<comment type="subcellular location">
    <subcellularLocation>
        <location evidence="1">Membrane</location>
        <topology evidence="1">Multi-pass membrane protein</topology>
    </subcellularLocation>
</comment>
<dbReference type="PANTHER" id="PTHR11690">
    <property type="entry name" value="AMILORIDE-SENSITIVE SODIUM CHANNEL-RELATED"/>
    <property type="match status" value="1"/>
</dbReference>
<keyword evidence="11 12" id="KW-0407">Ion channel</keyword>
<keyword evidence="6" id="KW-1133">Transmembrane helix</keyword>
<dbReference type="GeneID" id="111247047"/>
<keyword evidence="9" id="KW-0472">Membrane</keyword>
<evidence type="ECO:0000256" key="8">
    <source>
        <dbReference type="ARBA" id="ARBA00023065"/>
    </source>
</evidence>
<keyword evidence="4 12" id="KW-0894">Sodium channel</keyword>
<dbReference type="KEGG" id="vde:111247047"/>
<evidence type="ECO:0000256" key="6">
    <source>
        <dbReference type="ARBA" id="ARBA00022989"/>
    </source>
</evidence>
<dbReference type="GO" id="GO:0005886">
    <property type="term" value="C:plasma membrane"/>
    <property type="evidence" value="ECO:0007669"/>
    <property type="project" value="TreeGrafter"/>
</dbReference>
<keyword evidence="14" id="KW-1185">Reference proteome</keyword>
<evidence type="ECO:0000256" key="4">
    <source>
        <dbReference type="ARBA" id="ARBA00022461"/>
    </source>
</evidence>
<dbReference type="GO" id="GO:0015280">
    <property type="term" value="F:ligand-gated sodium channel activity"/>
    <property type="evidence" value="ECO:0007669"/>
    <property type="project" value="TreeGrafter"/>
</dbReference>
<dbReference type="RefSeq" id="XP_022653311.1">
    <property type="nucleotide sequence ID" value="XM_022797576.1"/>
</dbReference>
<comment type="similarity">
    <text evidence="2 12">Belongs to the amiloride-sensitive sodium channel (TC 1.A.6) family.</text>
</comment>
<proteinExistence type="inferred from homology"/>
<evidence type="ECO:0000256" key="7">
    <source>
        <dbReference type="ARBA" id="ARBA00023053"/>
    </source>
</evidence>
<organism evidence="13 14">
    <name type="scientific">Varroa destructor</name>
    <name type="common">Honeybee mite</name>
    <dbReference type="NCBI Taxonomy" id="109461"/>
    <lineage>
        <taxon>Eukaryota</taxon>
        <taxon>Metazoa</taxon>
        <taxon>Ecdysozoa</taxon>
        <taxon>Arthropoda</taxon>
        <taxon>Chelicerata</taxon>
        <taxon>Arachnida</taxon>
        <taxon>Acari</taxon>
        <taxon>Parasitiformes</taxon>
        <taxon>Mesostigmata</taxon>
        <taxon>Gamasina</taxon>
        <taxon>Dermanyssoidea</taxon>
        <taxon>Varroidae</taxon>
        <taxon>Varroa</taxon>
    </lineage>
</organism>
<dbReference type="OrthoDB" id="10497082at2759"/>
<evidence type="ECO:0000256" key="9">
    <source>
        <dbReference type="ARBA" id="ARBA00023136"/>
    </source>
</evidence>
<name>A0A7M7JJZ3_VARDE</name>
<evidence type="ECO:0000256" key="11">
    <source>
        <dbReference type="ARBA" id="ARBA00023303"/>
    </source>
</evidence>
<dbReference type="EnsemblMetazoa" id="XM_022797576">
    <property type="protein sequence ID" value="XP_022653311"/>
    <property type="gene ID" value="LOC111247047"/>
</dbReference>
<keyword evidence="3 12" id="KW-0813">Transport</keyword>
<dbReference type="Proteomes" id="UP000594260">
    <property type="component" value="Unplaced"/>
</dbReference>
<keyword evidence="10 12" id="KW-0739">Sodium transport</keyword>
<evidence type="ECO:0000256" key="12">
    <source>
        <dbReference type="RuleBase" id="RU000679"/>
    </source>
</evidence>
<reference evidence="13" key="1">
    <citation type="submission" date="2021-01" db="UniProtKB">
        <authorList>
            <consortium name="EnsemblMetazoa"/>
        </authorList>
    </citation>
    <scope>IDENTIFICATION</scope>
</reference>
<evidence type="ECO:0000313" key="14">
    <source>
        <dbReference type="Proteomes" id="UP000594260"/>
    </source>
</evidence>
<sequence>MSSADETCESFDCIDGIRHLNYRAPFMACYTLDLLRYLERGHAYRKCGNKHSYELYLEASWNTSETMSSMDAEFYPILLHDSGVYPPETLYMAAMSKGQIRDYSLAQLVWQRLEKPYSTRCWNYIEKFGQSSIFRGNMARRSCEQQCQMFAEVDLCGCVRGIHEFQHFQPHDVCPGVLEQGKCTDVVQTPEGALRMAQCAAKCNQECKTVRYDVRLGGIQTLPTIKAGESKVIRAAVTFSFGTSVVEYYIYKPLMSLEGVAGILAGFLGVWLGTSFVETFERVFSIMCITNDQ</sequence>
<dbReference type="InParanoid" id="A0A7M7JJZ3"/>
<dbReference type="EnsemblMetazoa" id="XM_022797577">
    <property type="protein sequence ID" value="XP_022653312"/>
    <property type="gene ID" value="LOC111247047"/>
</dbReference>
<evidence type="ECO:0000256" key="1">
    <source>
        <dbReference type="ARBA" id="ARBA00004141"/>
    </source>
</evidence>
<keyword evidence="7" id="KW-0915">Sodium</keyword>
<dbReference type="PANTHER" id="PTHR11690:SF248">
    <property type="entry name" value="PICKPOCKET 17, ISOFORM A"/>
    <property type="match status" value="1"/>
</dbReference>
<protein>
    <submittedName>
        <fullName evidence="13">Uncharacterized protein</fullName>
    </submittedName>
</protein>
<evidence type="ECO:0000256" key="2">
    <source>
        <dbReference type="ARBA" id="ARBA00007193"/>
    </source>
</evidence>
<dbReference type="RefSeq" id="XP_022653312.1">
    <property type="nucleotide sequence ID" value="XM_022797577.1"/>
</dbReference>
<dbReference type="AlphaFoldDB" id="A0A7M7JJZ3"/>